<dbReference type="FunCoup" id="A0A3Q3L2I0">
    <property type="interactions" value="208"/>
</dbReference>
<dbReference type="FunFam" id="1.20.1070.10:FF:000024">
    <property type="entry name" value="Olfactory receptor"/>
    <property type="match status" value="1"/>
</dbReference>
<proteinExistence type="predicted"/>
<dbReference type="InterPro" id="IPR050402">
    <property type="entry name" value="OR51/52/56-like"/>
</dbReference>
<dbReference type="InterPro" id="IPR017452">
    <property type="entry name" value="GPCR_Rhodpsn_7TM"/>
</dbReference>
<evidence type="ECO:0000256" key="2">
    <source>
        <dbReference type="ARBA" id="ARBA00022475"/>
    </source>
</evidence>
<dbReference type="AlphaFoldDB" id="A0A3Q3L2I0"/>
<evidence type="ECO:0000256" key="10">
    <source>
        <dbReference type="ARBA" id="ARBA00023170"/>
    </source>
</evidence>
<keyword evidence="9" id="KW-1015">Disulfide bond</keyword>
<dbReference type="PROSITE" id="PS50262">
    <property type="entry name" value="G_PROTEIN_RECEP_F1_2"/>
    <property type="match status" value="1"/>
</dbReference>
<feature type="transmembrane region" description="Helical" evidence="13">
    <location>
        <begin position="67"/>
        <end position="86"/>
    </location>
</feature>
<evidence type="ECO:0000256" key="8">
    <source>
        <dbReference type="ARBA" id="ARBA00023136"/>
    </source>
</evidence>
<dbReference type="InterPro" id="IPR000725">
    <property type="entry name" value="Olfact_rcpt"/>
</dbReference>
<keyword evidence="10" id="KW-0675">Receptor</keyword>
<dbReference type="GeneTree" id="ENSGT00950000182847"/>
<feature type="transmembrane region" description="Helical" evidence="13">
    <location>
        <begin position="34"/>
        <end position="60"/>
    </location>
</feature>
<sequence length="335" mass="37945">MGPEVRAAIILNATFVRPAKFYLNGFTNMPHEKYYYVFLCFVYIMTVLGNGLLLTVIYLVEALHTPKYMLVFNLAFADLCGSTALIPKLLETFLFNKRYIVYEACLSYMFFVLFFISVQSWTLVAMAYDRLIAICFPLRYHSIVTKPAIGLMLLFSWVFMLSVVAYMVKLIDRLSFCGSLVVNSYFCDHSPVFRLACNDISFSHFYELVAAMIIIWLPPLLIAVTYFCIFTALSRIASGEERLKALKTCSSHLILVALFFFPIIGTNIASQFSFVHPNARIVGYTLTNTIPALLNPIVYALKTEEVLNSLKKLCKRNMKNTVFTVSHGGHISAGD</sequence>
<dbReference type="PANTHER" id="PTHR26450">
    <property type="entry name" value="OLFACTORY RECEPTOR 56B1-RELATED"/>
    <property type="match status" value="1"/>
</dbReference>
<evidence type="ECO:0000313" key="15">
    <source>
        <dbReference type="Ensembl" id="ENSLBEP00000003044.1"/>
    </source>
</evidence>
<evidence type="ECO:0000256" key="13">
    <source>
        <dbReference type="SAM" id="Phobius"/>
    </source>
</evidence>
<feature type="transmembrane region" description="Helical" evidence="13">
    <location>
        <begin position="253"/>
        <end position="275"/>
    </location>
</feature>
<evidence type="ECO:0000256" key="7">
    <source>
        <dbReference type="ARBA" id="ARBA00023040"/>
    </source>
</evidence>
<reference evidence="15" key="1">
    <citation type="submission" date="2025-08" db="UniProtKB">
        <authorList>
            <consortium name="Ensembl"/>
        </authorList>
    </citation>
    <scope>IDENTIFICATION</scope>
</reference>
<evidence type="ECO:0000259" key="14">
    <source>
        <dbReference type="PROSITE" id="PS50262"/>
    </source>
</evidence>
<dbReference type="PRINTS" id="PR00237">
    <property type="entry name" value="GPCRRHODOPSN"/>
</dbReference>
<reference evidence="15" key="2">
    <citation type="submission" date="2025-09" db="UniProtKB">
        <authorList>
            <consortium name="Ensembl"/>
        </authorList>
    </citation>
    <scope>IDENTIFICATION</scope>
</reference>
<comment type="subcellular location">
    <subcellularLocation>
        <location evidence="1">Cell membrane</location>
        <topology evidence="1">Multi-pass membrane protein</topology>
    </subcellularLocation>
</comment>
<protein>
    <recommendedName>
        <fullName evidence="14">G-protein coupled receptors family 1 profile domain-containing protein</fullName>
    </recommendedName>
</protein>
<evidence type="ECO:0000256" key="4">
    <source>
        <dbReference type="ARBA" id="ARBA00022692"/>
    </source>
</evidence>
<dbReference type="PRINTS" id="PR00245">
    <property type="entry name" value="OLFACTORYR"/>
</dbReference>
<dbReference type="Pfam" id="PF13853">
    <property type="entry name" value="7tm_4"/>
    <property type="match status" value="1"/>
</dbReference>
<evidence type="ECO:0000256" key="11">
    <source>
        <dbReference type="ARBA" id="ARBA00023180"/>
    </source>
</evidence>
<dbReference type="InParanoid" id="A0A3Q3L2I0"/>
<dbReference type="GO" id="GO:0004930">
    <property type="term" value="F:G protein-coupled receptor activity"/>
    <property type="evidence" value="ECO:0007669"/>
    <property type="project" value="UniProtKB-KW"/>
</dbReference>
<dbReference type="SUPFAM" id="SSF81321">
    <property type="entry name" value="Family A G protein-coupled receptor-like"/>
    <property type="match status" value="1"/>
</dbReference>
<dbReference type="PANTHER" id="PTHR26450:SF87">
    <property type="entry name" value="OLFACTORY RECEPTOR 51F2"/>
    <property type="match status" value="1"/>
</dbReference>
<dbReference type="STRING" id="56723.ENSLBEP00000003044"/>
<keyword evidence="6 13" id="KW-1133">Transmembrane helix</keyword>
<dbReference type="GO" id="GO:0005886">
    <property type="term" value="C:plasma membrane"/>
    <property type="evidence" value="ECO:0007669"/>
    <property type="project" value="UniProtKB-SubCell"/>
</dbReference>
<keyword evidence="16" id="KW-1185">Reference proteome</keyword>
<dbReference type="Gene3D" id="1.20.1070.10">
    <property type="entry name" value="Rhodopsin 7-helix transmembrane proteins"/>
    <property type="match status" value="1"/>
</dbReference>
<keyword evidence="8 13" id="KW-0472">Membrane</keyword>
<keyword evidence="3" id="KW-0716">Sensory transduction</keyword>
<accession>A0A3Q3L2I0</accession>
<name>A0A3Q3L2I0_9LABR</name>
<feature type="domain" description="G-protein coupled receptors family 1 profile" evidence="14">
    <location>
        <begin position="49"/>
        <end position="299"/>
    </location>
</feature>
<dbReference type="Ensembl" id="ENSLBET00000003208.1">
    <property type="protein sequence ID" value="ENSLBEP00000003044.1"/>
    <property type="gene ID" value="ENSLBEG00000002370.1"/>
</dbReference>
<dbReference type="Proteomes" id="UP000261660">
    <property type="component" value="Unplaced"/>
</dbReference>
<keyword evidence="2" id="KW-1003">Cell membrane</keyword>
<evidence type="ECO:0000256" key="1">
    <source>
        <dbReference type="ARBA" id="ARBA00004651"/>
    </source>
</evidence>
<evidence type="ECO:0000256" key="6">
    <source>
        <dbReference type="ARBA" id="ARBA00022989"/>
    </source>
</evidence>
<keyword evidence="4 13" id="KW-0812">Transmembrane</keyword>
<dbReference type="InterPro" id="IPR000276">
    <property type="entry name" value="GPCR_Rhodpsn"/>
</dbReference>
<evidence type="ECO:0000256" key="5">
    <source>
        <dbReference type="ARBA" id="ARBA00022725"/>
    </source>
</evidence>
<feature type="transmembrane region" description="Helical" evidence="13">
    <location>
        <begin position="208"/>
        <end position="233"/>
    </location>
</feature>
<dbReference type="GO" id="GO:0004984">
    <property type="term" value="F:olfactory receptor activity"/>
    <property type="evidence" value="ECO:0007669"/>
    <property type="project" value="InterPro"/>
</dbReference>
<feature type="transmembrane region" description="Helical" evidence="13">
    <location>
        <begin position="281"/>
        <end position="301"/>
    </location>
</feature>
<keyword evidence="7" id="KW-0297">G-protein coupled receptor</keyword>
<evidence type="ECO:0000256" key="9">
    <source>
        <dbReference type="ARBA" id="ARBA00023157"/>
    </source>
</evidence>
<evidence type="ECO:0000256" key="12">
    <source>
        <dbReference type="ARBA" id="ARBA00023224"/>
    </source>
</evidence>
<keyword evidence="12" id="KW-0807">Transducer</keyword>
<organism evidence="15 16">
    <name type="scientific">Labrus bergylta</name>
    <name type="common">ballan wrasse</name>
    <dbReference type="NCBI Taxonomy" id="56723"/>
    <lineage>
        <taxon>Eukaryota</taxon>
        <taxon>Metazoa</taxon>
        <taxon>Chordata</taxon>
        <taxon>Craniata</taxon>
        <taxon>Vertebrata</taxon>
        <taxon>Euteleostomi</taxon>
        <taxon>Actinopterygii</taxon>
        <taxon>Neopterygii</taxon>
        <taxon>Teleostei</taxon>
        <taxon>Neoteleostei</taxon>
        <taxon>Acanthomorphata</taxon>
        <taxon>Eupercaria</taxon>
        <taxon>Labriformes</taxon>
        <taxon>Labridae</taxon>
        <taxon>Labrus</taxon>
    </lineage>
</organism>
<feature type="transmembrane region" description="Helical" evidence="13">
    <location>
        <begin position="106"/>
        <end position="128"/>
    </location>
</feature>
<evidence type="ECO:0000313" key="16">
    <source>
        <dbReference type="Proteomes" id="UP000261660"/>
    </source>
</evidence>
<keyword evidence="11" id="KW-0325">Glycoprotein</keyword>
<evidence type="ECO:0000256" key="3">
    <source>
        <dbReference type="ARBA" id="ARBA00022606"/>
    </source>
</evidence>
<keyword evidence="5" id="KW-0552">Olfaction</keyword>
<feature type="transmembrane region" description="Helical" evidence="13">
    <location>
        <begin position="148"/>
        <end position="168"/>
    </location>
</feature>